<dbReference type="STRING" id="994573.T472_0218905"/>
<reference evidence="1 2" key="1">
    <citation type="journal article" date="2014" name="Genome Announc.">
        <title>Genome Sequence of Youngiibacter fragilis, the Type Strain of the Genus Youngiibacter.</title>
        <authorList>
            <person name="Wawrik C.B."/>
            <person name="Callaghan A.V."/>
            <person name="Stamps B.W."/>
            <person name="Wawrik B."/>
        </authorList>
    </citation>
    <scope>NUCLEOTIDE SEQUENCE [LARGE SCALE GENOMIC DNA]</scope>
    <source>
        <strain evidence="1 2">232.1</strain>
    </source>
</reference>
<organism evidence="1 2">
    <name type="scientific">Youngiibacter fragilis 232.1</name>
    <dbReference type="NCBI Taxonomy" id="994573"/>
    <lineage>
        <taxon>Bacteria</taxon>
        <taxon>Bacillati</taxon>
        <taxon>Bacillota</taxon>
        <taxon>Clostridia</taxon>
        <taxon>Eubacteriales</taxon>
        <taxon>Clostridiaceae</taxon>
        <taxon>Youngiibacter</taxon>
    </lineage>
</organism>
<proteinExistence type="predicted"/>
<sequence length="49" mass="5617">MAKRKKTAKKSVNKDYLTREEYEEYLAGLYGMDFIAGYTEGGVPYGNFI</sequence>
<dbReference type="Proteomes" id="UP000017747">
    <property type="component" value="Unassembled WGS sequence"/>
</dbReference>
<keyword evidence="2" id="KW-1185">Reference proteome</keyword>
<dbReference type="RefSeq" id="WP_023388182.1">
    <property type="nucleotide sequence ID" value="NZ_AXUN02000231.1"/>
</dbReference>
<dbReference type="eggNOG" id="ENOG5033EKN">
    <property type="taxonomic scope" value="Bacteria"/>
</dbReference>
<evidence type="ECO:0000313" key="2">
    <source>
        <dbReference type="Proteomes" id="UP000017747"/>
    </source>
</evidence>
<dbReference type="AlphaFoldDB" id="V7I194"/>
<protein>
    <submittedName>
        <fullName evidence="1">Uncharacterized protein</fullName>
    </submittedName>
</protein>
<comment type="caution">
    <text evidence="1">The sequence shown here is derived from an EMBL/GenBank/DDBJ whole genome shotgun (WGS) entry which is preliminary data.</text>
</comment>
<evidence type="ECO:0000313" key="1">
    <source>
        <dbReference type="EMBL" id="ETA79061.1"/>
    </source>
</evidence>
<name>V7I194_9CLOT</name>
<dbReference type="EMBL" id="AXUN02000231">
    <property type="protein sequence ID" value="ETA79061.1"/>
    <property type="molecule type" value="Genomic_DNA"/>
</dbReference>
<accession>V7I194</accession>
<gene>
    <name evidence="1" type="ORF">T472_0218905</name>
</gene>